<dbReference type="InterPro" id="IPR008990">
    <property type="entry name" value="Elect_transpt_acc-like_dom_sf"/>
</dbReference>
<name>A0A2S8S6P7_9RHOB</name>
<proteinExistence type="predicted"/>
<reference evidence="2 3" key="1">
    <citation type="submission" date="2018-02" db="EMBL/GenBank/DDBJ databases">
        <title>Genomic Encyclopedia of Archaeal and Bacterial Type Strains, Phase II (KMG-II): from individual species to whole genera.</title>
        <authorList>
            <person name="Goeker M."/>
        </authorList>
    </citation>
    <scope>NUCLEOTIDE SEQUENCE [LARGE SCALE GENOMIC DNA]</scope>
    <source>
        <strain evidence="2 3">DSM 18921</strain>
    </source>
</reference>
<dbReference type="Pfam" id="PF21006">
    <property type="entry name" value="NHase_beta_N"/>
    <property type="match status" value="1"/>
</dbReference>
<feature type="domain" description="Nitrile hydratase beta subunit-like N-terminal" evidence="1">
    <location>
        <begin position="4"/>
        <end position="76"/>
    </location>
</feature>
<keyword evidence="3" id="KW-1185">Reference proteome</keyword>
<accession>A0A2S8S6P7</accession>
<dbReference type="Proteomes" id="UP000238338">
    <property type="component" value="Unassembled WGS sequence"/>
</dbReference>
<sequence>MTPERPFAEPWQAELFALTLALSEAGQFTWGHWTEAFGATLKRHGATRELDGNADYYAAWLETLEGLLDGSGLAPKPLADEMRDRWEAAYLSTPHGKPVRIAD</sequence>
<comment type="caution">
    <text evidence="2">The sequence shown here is derived from an EMBL/GenBank/DDBJ whole genome shotgun (WGS) entry which is preliminary data.</text>
</comment>
<dbReference type="OrthoDB" id="9811616at2"/>
<dbReference type="AlphaFoldDB" id="A0A2S8S6P7"/>
<dbReference type="InterPro" id="IPR042262">
    <property type="entry name" value="CN_hydtase_beta_C"/>
</dbReference>
<evidence type="ECO:0000313" key="3">
    <source>
        <dbReference type="Proteomes" id="UP000238338"/>
    </source>
</evidence>
<gene>
    <name evidence="2" type="ORF">LX70_02728</name>
</gene>
<dbReference type="InterPro" id="IPR049054">
    <property type="entry name" value="CN_hydtase_beta-like_N"/>
</dbReference>
<protein>
    <submittedName>
        <fullName evidence="2">Nitrile hydratase accessory protein</fullName>
    </submittedName>
</protein>
<dbReference type="NCBIfam" id="TIGR03889">
    <property type="entry name" value="nitrile_acc"/>
    <property type="match status" value="1"/>
</dbReference>
<evidence type="ECO:0000313" key="2">
    <source>
        <dbReference type="EMBL" id="PQV56462.1"/>
    </source>
</evidence>
<dbReference type="SUPFAM" id="SSF50090">
    <property type="entry name" value="Electron transport accessory proteins"/>
    <property type="match status" value="1"/>
</dbReference>
<dbReference type="RefSeq" id="WP_105515297.1">
    <property type="nucleotide sequence ID" value="NZ_PVEP01000005.1"/>
</dbReference>
<dbReference type="Gene3D" id="1.10.472.20">
    <property type="entry name" value="Nitrile hydratase, beta subunit"/>
    <property type="match status" value="1"/>
</dbReference>
<dbReference type="EMBL" id="PVEP01000005">
    <property type="protein sequence ID" value="PQV56462.1"/>
    <property type="molecule type" value="Genomic_DNA"/>
</dbReference>
<dbReference type="InterPro" id="IPR023808">
    <property type="entry name" value="Nitrile_Hydratase_acc_put"/>
</dbReference>
<evidence type="ECO:0000259" key="1">
    <source>
        <dbReference type="Pfam" id="PF21006"/>
    </source>
</evidence>
<organism evidence="2 3">
    <name type="scientific">Albidovulum denitrificans</name>
    <dbReference type="NCBI Taxonomy" id="404881"/>
    <lineage>
        <taxon>Bacteria</taxon>
        <taxon>Pseudomonadati</taxon>
        <taxon>Pseudomonadota</taxon>
        <taxon>Alphaproteobacteria</taxon>
        <taxon>Rhodobacterales</taxon>
        <taxon>Paracoccaceae</taxon>
        <taxon>Albidovulum</taxon>
    </lineage>
</organism>